<reference evidence="3" key="1">
    <citation type="submission" date="2018-02" db="EMBL/GenBank/DDBJ databases">
        <authorList>
            <person name="Kim S.-K."/>
            <person name="Jung H.-I."/>
            <person name="Lee S.-W."/>
        </authorList>
    </citation>
    <scope>NUCLEOTIDE SEQUENCE</scope>
    <source>
        <strain evidence="3">SK3146</strain>
    </source>
</reference>
<proteinExistence type="predicted"/>
<dbReference type="Gene3D" id="3.30.457.10">
    <property type="entry name" value="Copper amine oxidase-like, N-terminal domain"/>
    <property type="match status" value="1"/>
</dbReference>
<evidence type="ECO:0000313" key="4">
    <source>
        <dbReference type="Proteomes" id="UP001057134"/>
    </source>
</evidence>
<accession>A0ABY4RXD6</accession>
<dbReference type="Proteomes" id="UP001057134">
    <property type="component" value="Chromosome"/>
</dbReference>
<keyword evidence="3" id="KW-0646">Protease inhibitor</keyword>
<dbReference type="GO" id="GO:0030414">
    <property type="term" value="F:peptidase inhibitor activity"/>
    <property type="evidence" value="ECO:0007669"/>
    <property type="project" value="UniProtKB-KW"/>
</dbReference>
<feature type="domain" description="Copper amine oxidase-like N-terminal" evidence="2">
    <location>
        <begin position="50"/>
        <end position="152"/>
    </location>
</feature>
<sequence>MNKAMKRSAALLALSMTLTGGAAYAAPGDAVPAAAVVTAQPIAAPVQITLNNEPLAAAGYLKAGQPMLPLRAVSEALGFTLTWNQADASVDLVQGAASAHLKTGEDQYSLNKAIKTLGAAPELVDNTLYIPASFVSEILNAQVQTEGAAVTISNSEVKKTAQTKGIITAIRDTDGHRSIQLNGVAVDGIVLNVSDDTVYEDAQGAALAFADLAVGMEVEAEHSLAATLSLPPQTPTYKLTVISGAESKDMLGTSGTIEEVRTGSDGSTSLLIKGTGLTETSPGEIVLQLSEQTKLTDIQGEAVDASKLTQGAKVIAVYSPVMIRSLPPIGKAAKIVLQAAAE</sequence>
<dbReference type="RefSeq" id="WP_249861657.1">
    <property type="nucleotide sequence ID" value="NZ_CP027059.1"/>
</dbReference>
<organism evidence="3 4">
    <name type="scientific">Paenibacillus konkukensis</name>
    <dbReference type="NCBI Taxonomy" id="2020716"/>
    <lineage>
        <taxon>Bacteria</taxon>
        <taxon>Bacillati</taxon>
        <taxon>Bacillota</taxon>
        <taxon>Bacilli</taxon>
        <taxon>Bacillales</taxon>
        <taxon>Paenibacillaceae</taxon>
        <taxon>Paenibacillus</taxon>
    </lineage>
</organism>
<keyword evidence="1" id="KW-0732">Signal</keyword>
<feature type="signal peptide" evidence="1">
    <location>
        <begin position="1"/>
        <end position="25"/>
    </location>
</feature>
<dbReference type="Pfam" id="PF07833">
    <property type="entry name" value="Cu_amine_oxidN1"/>
    <property type="match status" value="1"/>
</dbReference>
<keyword evidence="4" id="KW-1185">Reference proteome</keyword>
<dbReference type="InterPro" id="IPR036582">
    <property type="entry name" value="Mao_N_sf"/>
</dbReference>
<gene>
    <name evidence="3" type="ORF">SK3146_05384</name>
</gene>
<feature type="chain" id="PRO_5046250166" evidence="1">
    <location>
        <begin position="26"/>
        <end position="342"/>
    </location>
</feature>
<dbReference type="EMBL" id="CP027059">
    <property type="protein sequence ID" value="UQZ86092.1"/>
    <property type="molecule type" value="Genomic_DNA"/>
</dbReference>
<evidence type="ECO:0000259" key="2">
    <source>
        <dbReference type="Pfam" id="PF07833"/>
    </source>
</evidence>
<reference evidence="3" key="2">
    <citation type="journal article" date="2021" name="J Anim Sci Technol">
        <title>Complete genome sequence of Paenibacillus konkukensis sp. nov. SK3146 as a potential probiotic strain.</title>
        <authorList>
            <person name="Jung H.I."/>
            <person name="Park S."/>
            <person name="Niu K.M."/>
            <person name="Lee S.W."/>
            <person name="Kothari D."/>
            <person name="Yi K.J."/>
            <person name="Kim S.K."/>
        </authorList>
    </citation>
    <scope>NUCLEOTIDE SEQUENCE</scope>
    <source>
        <strain evidence="3">SK3146</strain>
    </source>
</reference>
<dbReference type="SUPFAM" id="SSF55383">
    <property type="entry name" value="Copper amine oxidase, domain N"/>
    <property type="match status" value="1"/>
</dbReference>
<dbReference type="InterPro" id="IPR012854">
    <property type="entry name" value="Cu_amine_oxidase-like_N"/>
</dbReference>
<evidence type="ECO:0000256" key="1">
    <source>
        <dbReference type="SAM" id="SignalP"/>
    </source>
</evidence>
<evidence type="ECO:0000313" key="3">
    <source>
        <dbReference type="EMBL" id="UQZ86092.1"/>
    </source>
</evidence>
<protein>
    <submittedName>
        <fullName evidence="3">Protease inhibitor</fullName>
    </submittedName>
</protein>
<name>A0ABY4RXD6_9BACL</name>